<reference evidence="2 3" key="1">
    <citation type="submission" date="2019-05" db="EMBL/GenBank/DDBJ databases">
        <title>Panacibacter sp. strain 17mud1-8 Genome sequencing and assembly.</title>
        <authorList>
            <person name="Chhetri G."/>
        </authorList>
    </citation>
    <scope>NUCLEOTIDE SEQUENCE [LARGE SCALE GENOMIC DNA]</scope>
    <source>
        <strain evidence="2 3">17mud1-8</strain>
    </source>
</reference>
<feature type="domain" description="SusE outer membrane protein" evidence="1">
    <location>
        <begin position="28"/>
        <end position="132"/>
    </location>
</feature>
<dbReference type="AlphaFoldDB" id="A0A4U3L972"/>
<dbReference type="Pfam" id="PF14292">
    <property type="entry name" value="SusE"/>
    <property type="match status" value="1"/>
</dbReference>
<sequence>MKYTIAKSAFFFLLVCLIFNHCKKDTRDIDLNLTAVPTLFAPDDNAYIKLDPTTNPTHVFQWDQARAADGSLVLYEVAFDQVGGDFSKPFYTKVSDGGGVQNQLTLTDGDLSKIAALGGAAFFERKQFIWTVLASKGTNVVPASEMRTIDLERPGGFDVLPSKLYITGSATEGGEDLANALQMRQTAAGEFEIFTKLKPGTYQFVDATSGTPNKYYTFTKNGALTIGVDSMMTYTDTPKVVRINLDFNNINAKYATVKTMQFWYCQANDFLFTLPYEGNGVWRYNGWTVNLLQAPWGLEDRYKYKMTIDDGTGDKDQWVNSTFNDPPGQDGQYPSTPEYREINLDVNNGSQWDWGWKVDRNYLTQGSIADFWVSLSGSDSTYTQNYEKE</sequence>
<organism evidence="2 3">
    <name type="scientific">Ilyomonas limi</name>
    <dbReference type="NCBI Taxonomy" id="2575867"/>
    <lineage>
        <taxon>Bacteria</taxon>
        <taxon>Pseudomonadati</taxon>
        <taxon>Bacteroidota</taxon>
        <taxon>Chitinophagia</taxon>
        <taxon>Chitinophagales</taxon>
        <taxon>Chitinophagaceae</taxon>
        <taxon>Ilyomonas</taxon>
    </lineage>
</organism>
<name>A0A4U3L972_9BACT</name>
<dbReference type="InterPro" id="IPR025970">
    <property type="entry name" value="SusE"/>
</dbReference>
<gene>
    <name evidence="2" type="ORF">FC093_04940</name>
</gene>
<evidence type="ECO:0000313" key="3">
    <source>
        <dbReference type="Proteomes" id="UP000305848"/>
    </source>
</evidence>
<proteinExistence type="predicted"/>
<dbReference type="RefSeq" id="WP_137260623.1">
    <property type="nucleotide sequence ID" value="NZ_SZQL01000002.1"/>
</dbReference>
<dbReference type="OrthoDB" id="631295at2"/>
<comment type="caution">
    <text evidence="2">The sequence shown here is derived from an EMBL/GenBank/DDBJ whole genome shotgun (WGS) entry which is preliminary data.</text>
</comment>
<dbReference type="EMBL" id="SZQL01000002">
    <property type="protein sequence ID" value="TKK71024.1"/>
    <property type="molecule type" value="Genomic_DNA"/>
</dbReference>
<evidence type="ECO:0000313" key="2">
    <source>
        <dbReference type="EMBL" id="TKK71024.1"/>
    </source>
</evidence>
<dbReference type="Proteomes" id="UP000305848">
    <property type="component" value="Unassembled WGS sequence"/>
</dbReference>
<accession>A0A4U3L972</accession>
<keyword evidence="3" id="KW-1185">Reference proteome</keyword>
<evidence type="ECO:0000259" key="1">
    <source>
        <dbReference type="Pfam" id="PF14292"/>
    </source>
</evidence>
<protein>
    <recommendedName>
        <fullName evidence="1">SusE outer membrane protein domain-containing protein</fullName>
    </recommendedName>
</protein>